<name>A0ABU5MX96_9BACT</name>
<gene>
    <name evidence="1" type="ORF">P9H32_09170</name>
</gene>
<proteinExistence type="predicted"/>
<evidence type="ECO:0000313" key="1">
    <source>
        <dbReference type="EMBL" id="MDZ8118799.1"/>
    </source>
</evidence>
<dbReference type="InterPro" id="IPR021333">
    <property type="entry name" value="DUF2946"/>
</dbReference>
<organism evidence="1 2">
    <name type="scientific">Pontiella agarivorans</name>
    <dbReference type="NCBI Taxonomy" id="3038953"/>
    <lineage>
        <taxon>Bacteria</taxon>
        <taxon>Pseudomonadati</taxon>
        <taxon>Kiritimatiellota</taxon>
        <taxon>Kiritimatiellia</taxon>
        <taxon>Kiritimatiellales</taxon>
        <taxon>Pontiellaceae</taxon>
        <taxon>Pontiella</taxon>
    </lineage>
</organism>
<comment type="caution">
    <text evidence="1">The sequence shown here is derived from an EMBL/GenBank/DDBJ whole genome shotgun (WGS) entry which is preliminary data.</text>
</comment>
<accession>A0ABU5MX96</accession>
<keyword evidence="2" id="KW-1185">Reference proteome</keyword>
<protein>
    <submittedName>
        <fullName evidence="1">DUF2946 family protein</fullName>
    </submittedName>
</protein>
<dbReference type="Pfam" id="PF11162">
    <property type="entry name" value="DUF2946"/>
    <property type="match status" value="1"/>
</dbReference>
<reference evidence="1 2" key="1">
    <citation type="journal article" date="2024" name="Appl. Environ. Microbiol.">
        <title>Pontiella agarivorans sp. nov., a novel marine anaerobic bacterium capable of degrading macroalgal polysaccharides and fixing nitrogen.</title>
        <authorList>
            <person name="Liu N."/>
            <person name="Kivenson V."/>
            <person name="Peng X."/>
            <person name="Cui Z."/>
            <person name="Lankiewicz T.S."/>
            <person name="Gosselin K.M."/>
            <person name="English C.J."/>
            <person name="Blair E.M."/>
            <person name="O'Malley M.A."/>
            <person name="Valentine D.L."/>
        </authorList>
    </citation>
    <scope>NUCLEOTIDE SEQUENCE [LARGE SCALE GENOMIC DNA]</scope>
    <source>
        <strain evidence="1 2">NLcol2</strain>
    </source>
</reference>
<dbReference type="EMBL" id="JARVCO010000010">
    <property type="protein sequence ID" value="MDZ8118799.1"/>
    <property type="molecule type" value="Genomic_DNA"/>
</dbReference>
<sequence length="111" mass="12511">MNHIRLILSTTYLLLMVLLPWLHMPLHAHHDVLESACSSGCSHSETPADDSHEHHDCGLCHLVVVPVELPSIFTIPKPLFVLIESFAIEYTFTNQQPRQPHQARAPPCMTV</sequence>
<evidence type="ECO:0000313" key="2">
    <source>
        <dbReference type="Proteomes" id="UP001290861"/>
    </source>
</evidence>
<dbReference type="RefSeq" id="WP_322608596.1">
    <property type="nucleotide sequence ID" value="NZ_JARVCO010000010.1"/>
</dbReference>
<dbReference type="Proteomes" id="UP001290861">
    <property type="component" value="Unassembled WGS sequence"/>
</dbReference>